<gene>
    <name evidence="2" type="ORF">QE152_g31386</name>
</gene>
<accession>A0AAW1J1N6</accession>
<dbReference type="Proteomes" id="UP001458880">
    <property type="component" value="Unassembled WGS sequence"/>
</dbReference>
<evidence type="ECO:0000256" key="1">
    <source>
        <dbReference type="SAM" id="MobiDB-lite"/>
    </source>
</evidence>
<proteinExistence type="predicted"/>
<keyword evidence="3" id="KW-1185">Reference proteome</keyword>
<dbReference type="AlphaFoldDB" id="A0AAW1J1N6"/>
<sequence length="101" mass="11500">MVDLCDPVKPELKTHPSYEVRHLVAAGRRMRAGTSSSEDGSKPTTFRAKKHQPSERCEYCGRSNHIRQNCYFKSALCEEAPTLGEMRILRSLKPHPSKLLF</sequence>
<reference evidence="2 3" key="1">
    <citation type="journal article" date="2024" name="BMC Genomics">
        <title>De novo assembly and annotation of Popillia japonica's genome with initial clues to its potential as an invasive pest.</title>
        <authorList>
            <person name="Cucini C."/>
            <person name="Boschi S."/>
            <person name="Funari R."/>
            <person name="Cardaioli E."/>
            <person name="Iannotti N."/>
            <person name="Marturano G."/>
            <person name="Paoli F."/>
            <person name="Bruttini M."/>
            <person name="Carapelli A."/>
            <person name="Frati F."/>
            <person name="Nardi F."/>
        </authorList>
    </citation>
    <scope>NUCLEOTIDE SEQUENCE [LARGE SCALE GENOMIC DNA]</scope>
    <source>
        <strain evidence="2">DMR45628</strain>
    </source>
</reference>
<evidence type="ECO:0008006" key="4">
    <source>
        <dbReference type="Google" id="ProtNLM"/>
    </source>
</evidence>
<name>A0AAW1J1N6_POPJA</name>
<evidence type="ECO:0000313" key="2">
    <source>
        <dbReference type="EMBL" id="KAK9696764.1"/>
    </source>
</evidence>
<dbReference type="EMBL" id="JASPKY010000443">
    <property type="protein sequence ID" value="KAK9696764.1"/>
    <property type="molecule type" value="Genomic_DNA"/>
</dbReference>
<organism evidence="2 3">
    <name type="scientific">Popillia japonica</name>
    <name type="common">Japanese beetle</name>
    <dbReference type="NCBI Taxonomy" id="7064"/>
    <lineage>
        <taxon>Eukaryota</taxon>
        <taxon>Metazoa</taxon>
        <taxon>Ecdysozoa</taxon>
        <taxon>Arthropoda</taxon>
        <taxon>Hexapoda</taxon>
        <taxon>Insecta</taxon>
        <taxon>Pterygota</taxon>
        <taxon>Neoptera</taxon>
        <taxon>Endopterygota</taxon>
        <taxon>Coleoptera</taxon>
        <taxon>Polyphaga</taxon>
        <taxon>Scarabaeiformia</taxon>
        <taxon>Scarabaeidae</taxon>
        <taxon>Rutelinae</taxon>
        <taxon>Popillia</taxon>
    </lineage>
</organism>
<comment type="caution">
    <text evidence="2">The sequence shown here is derived from an EMBL/GenBank/DDBJ whole genome shotgun (WGS) entry which is preliminary data.</text>
</comment>
<protein>
    <recommendedName>
        <fullName evidence="4">CCHC-type domain-containing protein</fullName>
    </recommendedName>
</protein>
<feature type="compositionally biased region" description="Polar residues" evidence="1">
    <location>
        <begin position="33"/>
        <end position="44"/>
    </location>
</feature>
<feature type="region of interest" description="Disordered" evidence="1">
    <location>
        <begin position="26"/>
        <end position="52"/>
    </location>
</feature>
<evidence type="ECO:0000313" key="3">
    <source>
        <dbReference type="Proteomes" id="UP001458880"/>
    </source>
</evidence>